<dbReference type="GO" id="GO:0003677">
    <property type="term" value="F:DNA binding"/>
    <property type="evidence" value="ECO:0007669"/>
    <property type="project" value="UniProtKB-KW"/>
</dbReference>
<organism evidence="6 7">
    <name type="scientific">Pseudomonas palleroniana</name>
    <dbReference type="NCBI Taxonomy" id="191390"/>
    <lineage>
        <taxon>Bacteria</taxon>
        <taxon>Pseudomonadati</taxon>
        <taxon>Pseudomonadota</taxon>
        <taxon>Gammaproteobacteria</taxon>
        <taxon>Pseudomonadales</taxon>
        <taxon>Pseudomonadaceae</taxon>
        <taxon>Pseudomonas</taxon>
    </lineage>
</organism>
<dbReference type="PANTHER" id="PTHR30385">
    <property type="entry name" value="SIGMA FACTOR F FLAGELLAR"/>
    <property type="match status" value="1"/>
</dbReference>
<proteinExistence type="predicted"/>
<dbReference type="Gene3D" id="1.10.1740.10">
    <property type="match status" value="1"/>
</dbReference>
<dbReference type="CDD" id="cd06171">
    <property type="entry name" value="Sigma70_r4"/>
    <property type="match status" value="1"/>
</dbReference>
<dbReference type="InterPro" id="IPR013325">
    <property type="entry name" value="RNA_pol_sigma_r2"/>
</dbReference>
<dbReference type="RefSeq" id="WP_060752404.1">
    <property type="nucleotide sequence ID" value="NZ_LRMR01000002.1"/>
</dbReference>
<dbReference type="EMBL" id="LRMR01000002">
    <property type="protein sequence ID" value="KWU52872.1"/>
    <property type="molecule type" value="Genomic_DNA"/>
</dbReference>
<keyword evidence="1" id="KW-0805">Transcription regulation</keyword>
<dbReference type="Proteomes" id="UP000067111">
    <property type="component" value="Unassembled WGS sequence"/>
</dbReference>
<dbReference type="Gene3D" id="1.20.140.160">
    <property type="match status" value="1"/>
</dbReference>
<evidence type="ECO:0000256" key="3">
    <source>
        <dbReference type="ARBA" id="ARBA00023125"/>
    </source>
</evidence>
<accession>A0A109FQY4</accession>
<dbReference type="PANTHER" id="PTHR30385:SF7">
    <property type="entry name" value="RNA POLYMERASE SIGMA FACTOR FLIA"/>
    <property type="match status" value="1"/>
</dbReference>
<dbReference type="InterPro" id="IPR007630">
    <property type="entry name" value="RNA_pol_sigma70_r4"/>
</dbReference>
<dbReference type="Pfam" id="PF04545">
    <property type="entry name" value="Sigma70_r4"/>
    <property type="match status" value="1"/>
</dbReference>
<dbReference type="InterPro" id="IPR013324">
    <property type="entry name" value="RNA_pol_sigma_r3/r4-like"/>
</dbReference>
<protein>
    <submittedName>
        <fullName evidence="6">RNA polymerase subunit sigma</fullName>
    </submittedName>
</protein>
<dbReference type="GO" id="GO:0006352">
    <property type="term" value="P:DNA-templated transcription initiation"/>
    <property type="evidence" value="ECO:0007669"/>
    <property type="project" value="InterPro"/>
</dbReference>
<keyword evidence="3" id="KW-0238">DNA-binding</keyword>
<evidence type="ECO:0000256" key="1">
    <source>
        <dbReference type="ARBA" id="ARBA00023015"/>
    </source>
</evidence>
<sequence>MEPEKDSDKTDEISLWQAWLSEKSSEARSHLFFFYGQWLRMITRLLYVRYPHPLAEWHDYVNLASIGLLQAIDRFNPALKTRFQAYAEPYVKGNVLKGLACYVRDSRKMYQDRLVSLSDSGEESGSDLEHVANVAIGLAFGLFLESGIIDHEPEASNPLNVYEVEQNHDHLNECVRQLPPNEQQVIVAHYYQHMSFTEISGLMGLSKGRISQLHAQALKRMRQHHEHFTSGVRW</sequence>
<dbReference type="PROSITE" id="PS00716">
    <property type="entry name" value="SIGMA70_2"/>
    <property type="match status" value="1"/>
</dbReference>
<evidence type="ECO:0000256" key="2">
    <source>
        <dbReference type="ARBA" id="ARBA00023082"/>
    </source>
</evidence>
<dbReference type="NCBIfam" id="TIGR02937">
    <property type="entry name" value="sigma70-ECF"/>
    <property type="match status" value="1"/>
</dbReference>
<dbReference type="SUPFAM" id="SSF88659">
    <property type="entry name" value="Sigma3 and sigma4 domains of RNA polymerase sigma factors"/>
    <property type="match status" value="1"/>
</dbReference>
<dbReference type="AlphaFoldDB" id="A0A109FQY4"/>
<evidence type="ECO:0000313" key="7">
    <source>
        <dbReference type="Proteomes" id="UP000067111"/>
    </source>
</evidence>
<dbReference type="OrthoDB" id="8481770at2"/>
<name>A0A109FQY4_9PSED</name>
<dbReference type="GO" id="GO:0016987">
    <property type="term" value="F:sigma factor activity"/>
    <property type="evidence" value="ECO:0007669"/>
    <property type="project" value="UniProtKB-KW"/>
</dbReference>
<evidence type="ECO:0000259" key="5">
    <source>
        <dbReference type="PROSITE" id="PS00716"/>
    </source>
</evidence>
<keyword evidence="4" id="KW-0804">Transcription</keyword>
<dbReference type="SUPFAM" id="SSF88946">
    <property type="entry name" value="Sigma2 domain of RNA polymerase sigma factors"/>
    <property type="match status" value="1"/>
</dbReference>
<reference evidence="7" key="1">
    <citation type="submission" date="2016-01" db="EMBL/GenBank/DDBJ databases">
        <authorList>
            <person name="Gamez R.M."/>
            <person name="Rodriguez F."/>
            <person name="Bernal J.F."/>
            <person name="Agarwala R."/>
            <person name="Landsman D."/>
            <person name="Marino-Ramirez L."/>
        </authorList>
    </citation>
    <scope>NUCLEOTIDE SEQUENCE [LARGE SCALE GENOMIC DNA]</scope>
    <source>
        <strain evidence="7">Ps006</strain>
    </source>
</reference>
<dbReference type="InterPro" id="IPR014284">
    <property type="entry name" value="RNA_pol_sigma-70_dom"/>
</dbReference>
<evidence type="ECO:0000313" key="6">
    <source>
        <dbReference type="EMBL" id="KWU52872.1"/>
    </source>
</evidence>
<keyword evidence="2" id="KW-0731">Sigma factor</keyword>
<dbReference type="InterPro" id="IPR000943">
    <property type="entry name" value="RNA_pol_sigma70"/>
</dbReference>
<gene>
    <name evidence="6" type="ORF">AWV77_00955</name>
</gene>
<evidence type="ECO:0000256" key="4">
    <source>
        <dbReference type="ARBA" id="ARBA00023163"/>
    </source>
</evidence>
<dbReference type="PRINTS" id="PR00046">
    <property type="entry name" value="SIGMA70FCT"/>
</dbReference>
<feature type="domain" description="RNA polymerase sigma-70" evidence="5">
    <location>
        <begin position="195"/>
        <end position="221"/>
    </location>
</feature>
<comment type="caution">
    <text evidence="6">The sequence shown here is derived from an EMBL/GenBank/DDBJ whole genome shotgun (WGS) entry which is preliminary data.</text>
</comment>